<keyword evidence="2" id="KW-1185">Reference proteome</keyword>
<dbReference type="Proteomes" id="UP000036403">
    <property type="component" value="Unassembled WGS sequence"/>
</dbReference>
<dbReference type="PaxDb" id="67767-A0A0J7JW47"/>
<dbReference type="EMBL" id="LBMM01026038">
    <property type="protein sequence ID" value="KMQ82359.1"/>
    <property type="molecule type" value="Genomic_DNA"/>
</dbReference>
<sequence>MIIIRINIIIGEAQQRSGLVATLTTENQTFSGFEYAEQSTFLYRSEFRSLSAHGVFERIETPAFGGEQEGSALAQHIRQALARAKAAGQAAPVVVGAIPFDTRRPSCLYIPEESRFVANDSFIRAARPMLQQPHRLVACTSIPDEPRFKHAVAEAVSPALNC</sequence>
<dbReference type="STRING" id="67767.A0A0J7JW47"/>
<evidence type="ECO:0000313" key="1">
    <source>
        <dbReference type="EMBL" id="KMQ82359.1"/>
    </source>
</evidence>
<protein>
    <submittedName>
        <fullName evidence="1">Isochorismate synthase</fullName>
    </submittedName>
</protein>
<evidence type="ECO:0000313" key="2">
    <source>
        <dbReference type="Proteomes" id="UP000036403"/>
    </source>
</evidence>
<dbReference type="AlphaFoldDB" id="A0A0J7JW47"/>
<reference evidence="1 2" key="1">
    <citation type="submission" date="2015-04" db="EMBL/GenBank/DDBJ databases">
        <title>Lasius niger genome sequencing.</title>
        <authorList>
            <person name="Konorov E.A."/>
            <person name="Nikitin M.A."/>
            <person name="Kirill M.V."/>
            <person name="Chang P."/>
        </authorList>
    </citation>
    <scope>NUCLEOTIDE SEQUENCE [LARGE SCALE GENOMIC DNA]</scope>
    <source>
        <tissue evidence="1">Whole</tissue>
    </source>
</reference>
<comment type="caution">
    <text evidence="1">The sequence shown here is derived from an EMBL/GenBank/DDBJ whole genome shotgun (WGS) entry which is preliminary data.</text>
</comment>
<name>A0A0J7JW47_LASNI</name>
<dbReference type="Gene3D" id="3.60.120.10">
    <property type="entry name" value="Anthranilate synthase"/>
    <property type="match status" value="1"/>
</dbReference>
<proteinExistence type="predicted"/>
<organism evidence="1 2">
    <name type="scientific">Lasius niger</name>
    <name type="common">Black garden ant</name>
    <dbReference type="NCBI Taxonomy" id="67767"/>
    <lineage>
        <taxon>Eukaryota</taxon>
        <taxon>Metazoa</taxon>
        <taxon>Ecdysozoa</taxon>
        <taxon>Arthropoda</taxon>
        <taxon>Hexapoda</taxon>
        <taxon>Insecta</taxon>
        <taxon>Pterygota</taxon>
        <taxon>Neoptera</taxon>
        <taxon>Endopterygota</taxon>
        <taxon>Hymenoptera</taxon>
        <taxon>Apocrita</taxon>
        <taxon>Aculeata</taxon>
        <taxon>Formicoidea</taxon>
        <taxon>Formicidae</taxon>
        <taxon>Formicinae</taxon>
        <taxon>Lasius</taxon>
        <taxon>Lasius</taxon>
    </lineage>
</organism>
<dbReference type="InterPro" id="IPR005801">
    <property type="entry name" value="ADC_synthase"/>
</dbReference>
<accession>A0A0J7JW47</accession>
<gene>
    <name evidence="1" type="ORF">RF55_23235</name>
</gene>